<dbReference type="EMBL" id="BMPP01000020">
    <property type="protein sequence ID" value="GGK39338.1"/>
    <property type="molecule type" value="Genomic_DNA"/>
</dbReference>
<dbReference type="Proteomes" id="UP000647587">
    <property type="component" value="Unassembled WGS sequence"/>
</dbReference>
<evidence type="ECO:0008006" key="4">
    <source>
        <dbReference type="Google" id="ProtNLM"/>
    </source>
</evidence>
<reference evidence="3" key="1">
    <citation type="journal article" date="2019" name="Int. J. Syst. Evol. Microbiol.">
        <title>The Global Catalogue of Microorganisms (GCM) 10K type strain sequencing project: providing services to taxonomists for standard genome sequencing and annotation.</title>
        <authorList>
            <consortium name="The Broad Institute Genomics Platform"/>
            <consortium name="The Broad Institute Genome Sequencing Center for Infectious Disease"/>
            <person name="Wu L."/>
            <person name="Ma J."/>
        </authorList>
    </citation>
    <scope>NUCLEOTIDE SEQUENCE [LARGE SCALE GENOMIC DNA]</scope>
    <source>
        <strain evidence="3">JCM 30331</strain>
    </source>
</reference>
<gene>
    <name evidence="2" type="ORF">GCM10008955_36420</name>
</gene>
<name>A0ABQ2F0Q6_9DEIO</name>
<evidence type="ECO:0000313" key="2">
    <source>
        <dbReference type="EMBL" id="GGK39338.1"/>
    </source>
</evidence>
<keyword evidence="3" id="KW-1185">Reference proteome</keyword>
<evidence type="ECO:0000256" key="1">
    <source>
        <dbReference type="SAM" id="MobiDB-lite"/>
    </source>
</evidence>
<feature type="region of interest" description="Disordered" evidence="1">
    <location>
        <begin position="90"/>
        <end position="127"/>
    </location>
</feature>
<accession>A0ABQ2F0Q6</accession>
<proteinExistence type="predicted"/>
<comment type="caution">
    <text evidence="2">The sequence shown here is derived from an EMBL/GenBank/DDBJ whole genome shotgun (WGS) entry which is preliminary data.</text>
</comment>
<sequence>MSLTTSHDMLQSSPSWHTPGMKRKAFHLPLLAALPVLLASCVDQPANTHSQQQECELSYQWEIENGYENPCYDDDDSHYKVKASSTNKGAALKRVKRSKAQYASSSGVSRSGLTSSARASSGSSFGS</sequence>
<protein>
    <recommendedName>
        <fullName evidence="4">Lipoprotein</fullName>
    </recommendedName>
</protein>
<feature type="compositionally biased region" description="Low complexity" evidence="1">
    <location>
        <begin position="104"/>
        <end position="127"/>
    </location>
</feature>
<organism evidence="2 3">
    <name type="scientific">Deinococcus malanensis</name>
    <dbReference type="NCBI Taxonomy" id="1706855"/>
    <lineage>
        <taxon>Bacteria</taxon>
        <taxon>Thermotogati</taxon>
        <taxon>Deinococcota</taxon>
        <taxon>Deinococci</taxon>
        <taxon>Deinococcales</taxon>
        <taxon>Deinococcaceae</taxon>
        <taxon>Deinococcus</taxon>
    </lineage>
</organism>
<evidence type="ECO:0000313" key="3">
    <source>
        <dbReference type="Proteomes" id="UP000647587"/>
    </source>
</evidence>